<evidence type="ECO:0000256" key="15">
    <source>
        <dbReference type="ARBA" id="ARBA00033270"/>
    </source>
</evidence>
<evidence type="ECO:0000256" key="5">
    <source>
        <dbReference type="ARBA" id="ARBA00022676"/>
    </source>
</evidence>
<dbReference type="InterPro" id="IPR001182">
    <property type="entry name" value="FtsW/RodA"/>
</dbReference>
<feature type="transmembrane region" description="Helical" evidence="21">
    <location>
        <begin position="101"/>
        <end position="128"/>
    </location>
</feature>
<organism evidence="22 23">
    <name type="scientific">candidate division CPR1 bacterium GW2011_GWA2_42_17</name>
    <dbReference type="NCBI Taxonomy" id="1618341"/>
    <lineage>
        <taxon>Bacteria</taxon>
        <taxon>candidate division CPR1</taxon>
    </lineage>
</organism>
<evidence type="ECO:0000256" key="2">
    <source>
        <dbReference type="ARBA" id="ARBA00004752"/>
    </source>
</evidence>
<dbReference type="GO" id="GO:0009252">
    <property type="term" value="P:peptidoglycan biosynthetic process"/>
    <property type="evidence" value="ECO:0007669"/>
    <property type="project" value="UniProtKB-KW"/>
</dbReference>
<dbReference type="AlphaFoldDB" id="A0A0G0Z270"/>
<feature type="transmembrane region" description="Helical" evidence="21">
    <location>
        <begin position="263"/>
        <end position="288"/>
    </location>
</feature>
<reference evidence="22 23" key="1">
    <citation type="journal article" date="2015" name="Nature">
        <title>rRNA introns, odd ribosomes, and small enigmatic genomes across a large radiation of phyla.</title>
        <authorList>
            <person name="Brown C.T."/>
            <person name="Hug L.A."/>
            <person name="Thomas B.C."/>
            <person name="Sharon I."/>
            <person name="Castelle C.J."/>
            <person name="Singh A."/>
            <person name="Wilkins M.J."/>
            <person name="Williams K.H."/>
            <person name="Banfield J.F."/>
        </authorList>
    </citation>
    <scope>NUCLEOTIDE SEQUENCE [LARGE SCALE GENOMIC DNA]</scope>
</reference>
<dbReference type="InterPro" id="IPR013437">
    <property type="entry name" value="FtsW"/>
</dbReference>
<keyword evidence="13" id="KW-0961">Cell wall biogenesis/degradation</keyword>
<evidence type="ECO:0000256" key="16">
    <source>
        <dbReference type="ARBA" id="ARBA00038053"/>
    </source>
</evidence>
<evidence type="ECO:0000256" key="11">
    <source>
        <dbReference type="ARBA" id="ARBA00023136"/>
    </source>
</evidence>
<keyword evidence="6" id="KW-0808">Transferase</keyword>
<keyword evidence="5" id="KW-0328">Glycosyltransferase</keyword>
<dbReference type="GO" id="GO:0005886">
    <property type="term" value="C:plasma membrane"/>
    <property type="evidence" value="ECO:0007669"/>
    <property type="project" value="UniProtKB-SubCell"/>
</dbReference>
<comment type="similarity">
    <text evidence="16">Belongs to the SEDS family. FtsW subfamily.</text>
</comment>
<evidence type="ECO:0000256" key="17">
    <source>
        <dbReference type="ARBA" id="ARBA00041185"/>
    </source>
</evidence>
<evidence type="ECO:0000256" key="1">
    <source>
        <dbReference type="ARBA" id="ARBA00004651"/>
    </source>
</evidence>
<keyword evidence="10 21" id="KW-1133">Transmembrane helix</keyword>
<evidence type="ECO:0000256" key="4">
    <source>
        <dbReference type="ARBA" id="ARBA00022618"/>
    </source>
</evidence>
<feature type="transmembrane region" description="Helical" evidence="21">
    <location>
        <begin position="38"/>
        <end position="60"/>
    </location>
</feature>
<evidence type="ECO:0000256" key="13">
    <source>
        <dbReference type="ARBA" id="ARBA00023316"/>
    </source>
</evidence>
<feature type="transmembrane region" description="Helical" evidence="21">
    <location>
        <begin position="163"/>
        <end position="179"/>
    </location>
</feature>
<dbReference type="GO" id="GO:0051301">
    <property type="term" value="P:cell division"/>
    <property type="evidence" value="ECO:0007669"/>
    <property type="project" value="UniProtKB-KW"/>
</dbReference>
<keyword evidence="3" id="KW-1003">Cell membrane</keyword>
<keyword evidence="8" id="KW-0133">Cell shape</keyword>
<feature type="transmembrane region" description="Helical" evidence="21">
    <location>
        <begin position="72"/>
        <end position="95"/>
    </location>
</feature>
<dbReference type="GO" id="GO:0071555">
    <property type="term" value="P:cell wall organization"/>
    <property type="evidence" value="ECO:0007669"/>
    <property type="project" value="UniProtKB-KW"/>
</dbReference>
<dbReference type="PANTHER" id="PTHR30474">
    <property type="entry name" value="CELL CYCLE PROTEIN"/>
    <property type="match status" value="1"/>
</dbReference>
<dbReference type="GO" id="GO:0008955">
    <property type="term" value="F:peptidoglycan glycosyltransferase activity"/>
    <property type="evidence" value="ECO:0007669"/>
    <property type="project" value="UniProtKB-EC"/>
</dbReference>
<dbReference type="EC" id="2.4.99.28" evidence="19"/>
<keyword evidence="4 22" id="KW-0132">Cell division</keyword>
<evidence type="ECO:0000256" key="10">
    <source>
        <dbReference type="ARBA" id="ARBA00022989"/>
    </source>
</evidence>
<dbReference type="GO" id="GO:0015648">
    <property type="term" value="F:lipid-linked peptidoglycan transporter activity"/>
    <property type="evidence" value="ECO:0007669"/>
    <property type="project" value="TreeGrafter"/>
</dbReference>
<evidence type="ECO:0000256" key="3">
    <source>
        <dbReference type="ARBA" id="ARBA00022475"/>
    </source>
</evidence>
<evidence type="ECO:0000313" key="23">
    <source>
        <dbReference type="Proteomes" id="UP000034875"/>
    </source>
</evidence>
<dbReference type="PANTHER" id="PTHR30474:SF2">
    <property type="entry name" value="PEPTIDOGLYCAN GLYCOSYLTRANSFERASE FTSW-RELATED"/>
    <property type="match status" value="1"/>
</dbReference>
<comment type="catalytic activity">
    <reaction evidence="20">
        <text>[GlcNAc-(1-&gt;4)-Mur2Ac(oyl-L-Ala-gamma-D-Glu-L-Lys-D-Ala-D-Ala)](n)-di-trans,octa-cis-undecaprenyl diphosphate + beta-D-GlcNAc-(1-&gt;4)-Mur2Ac(oyl-L-Ala-gamma-D-Glu-L-Lys-D-Ala-D-Ala)-di-trans,octa-cis-undecaprenyl diphosphate = [GlcNAc-(1-&gt;4)-Mur2Ac(oyl-L-Ala-gamma-D-Glu-L-Lys-D-Ala-D-Ala)](n+1)-di-trans,octa-cis-undecaprenyl diphosphate + di-trans,octa-cis-undecaprenyl diphosphate + H(+)</text>
        <dbReference type="Rhea" id="RHEA:23708"/>
        <dbReference type="Rhea" id="RHEA-COMP:9602"/>
        <dbReference type="Rhea" id="RHEA-COMP:9603"/>
        <dbReference type="ChEBI" id="CHEBI:15378"/>
        <dbReference type="ChEBI" id="CHEBI:58405"/>
        <dbReference type="ChEBI" id="CHEBI:60033"/>
        <dbReference type="ChEBI" id="CHEBI:78435"/>
        <dbReference type="EC" id="2.4.99.28"/>
    </reaction>
</comment>
<evidence type="ECO:0000256" key="12">
    <source>
        <dbReference type="ARBA" id="ARBA00023306"/>
    </source>
</evidence>
<keyword evidence="12" id="KW-0131">Cell cycle</keyword>
<keyword evidence="11 21" id="KW-0472">Membrane</keyword>
<keyword evidence="7 21" id="KW-0812">Transmembrane</keyword>
<protein>
    <recommendedName>
        <fullName evidence="17">Probable peptidoglycan glycosyltransferase FtsW</fullName>
        <ecNumber evidence="19">2.4.99.28</ecNumber>
    </recommendedName>
    <alternativeName>
        <fullName evidence="18">Cell division protein FtsW</fullName>
    </alternativeName>
    <alternativeName>
        <fullName evidence="15">Cell wall polymerase</fullName>
    </alternativeName>
    <alternativeName>
        <fullName evidence="14">Peptidoglycan polymerase</fullName>
    </alternativeName>
</protein>
<dbReference type="GO" id="GO:0032153">
    <property type="term" value="C:cell division site"/>
    <property type="evidence" value="ECO:0007669"/>
    <property type="project" value="TreeGrafter"/>
</dbReference>
<evidence type="ECO:0000313" key="22">
    <source>
        <dbReference type="EMBL" id="KKS42862.1"/>
    </source>
</evidence>
<feature type="transmembrane region" description="Helical" evidence="21">
    <location>
        <begin position="309"/>
        <end position="331"/>
    </location>
</feature>
<comment type="caution">
    <text evidence="22">The sequence shown here is derived from an EMBL/GenBank/DDBJ whole genome shotgun (WGS) entry which is preliminary data.</text>
</comment>
<proteinExistence type="inferred from homology"/>
<accession>A0A0G0Z270</accession>
<dbReference type="NCBIfam" id="TIGR02614">
    <property type="entry name" value="ftsW"/>
    <property type="match status" value="1"/>
</dbReference>
<keyword evidence="9" id="KW-0573">Peptidoglycan synthesis</keyword>
<sequence>MNKPDYKFLGIFGAIILIGLAVLASASAVEGVERFDDGYYFLKHQLLNGVLPGIALFLFFSKVDYHLLKKVAPIALGITVFFLVLVLIPGIGVSFGGARRWIHVFGLFNFQPSEIIKISFLVYLASWLSAKKDDIKKTKDIFITFVFSLGIVSMLLLMEPDLGTLSVIIAFSFVMYFVAGGKLSHIGIFLGIMAIGLALMILIEPYRFDRFSVFLHPELDPKGIGYHVNQAMMAVGSGGIFGLGYGHSRQKYNFLPEVTSDSIFAIMAEELGLIVVMGILFLFLNFLLRGINIARYAHDDFGKLLGAGIVAWIGYQTLAHIGANIALVPLTGVPMPFFSYGGTALASLFAAIGIMANISKNGRGQANSRRKSGG</sequence>
<dbReference type="Pfam" id="PF01098">
    <property type="entry name" value="FTSW_RODA_SPOVE"/>
    <property type="match status" value="1"/>
</dbReference>
<dbReference type="Proteomes" id="UP000034875">
    <property type="component" value="Unassembled WGS sequence"/>
</dbReference>
<evidence type="ECO:0000256" key="7">
    <source>
        <dbReference type="ARBA" id="ARBA00022692"/>
    </source>
</evidence>
<evidence type="ECO:0000256" key="9">
    <source>
        <dbReference type="ARBA" id="ARBA00022984"/>
    </source>
</evidence>
<evidence type="ECO:0000256" key="19">
    <source>
        <dbReference type="ARBA" id="ARBA00044770"/>
    </source>
</evidence>
<comment type="pathway">
    <text evidence="2">Cell wall biogenesis; peptidoglycan biosynthesis.</text>
</comment>
<evidence type="ECO:0000256" key="14">
    <source>
        <dbReference type="ARBA" id="ARBA00032370"/>
    </source>
</evidence>
<comment type="subcellular location">
    <subcellularLocation>
        <location evidence="1">Cell membrane</location>
        <topology evidence="1">Multi-pass membrane protein</topology>
    </subcellularLocation>
</comment>
<dbReference type="GO" id="GO:0008360">
    <property type="term" value="P:regulation of cell shape"/>
    <property type="evidence" value="ECO:0007669"/>
    <property type="project" value="UniProtKB-KW"/>
</dbReference>
<evidence type="ECO:0000256" key="20">
    <source>
        <dbReference type="ARBA" id="ARBA00049902"/>
    </source>
</evidence>
<name>A0A0G0Z270_9BACT</name>
<feature type="transmembrane region" description="Helical" evidence="21">
    <location>
        <begin position="140"/>
        <end position="157"/>
    </location>
</feature>
<evidence type="ECO:0000256" key="18">
    <source>
        <dbReference type="ARBA" id="ARBA00041418"/>
    </source>
</evidence>
<evidence type="ECO:0000256" key="8">
    <source>
        <dbReference type="ARBA" id="ARBA00022960"/>
    </source>
</evidence>
<evidence type="ECO:0000256" key="6">
    <source>
        <dbReference type="ARBA" id="ARBA00022679"/>
    </source>
</evidence>
<feature type="transmembrane region" description="Helical" evidence="21">
    <location>
        <begin position="337"/>
        <end position="359"/>
    </location>
</feature>
<dbReference type="EMBL" id="LCCZ01000035">
    <property type="protein sequence ID" value="KKS42862.1"/>
    <property type="molecule type" value="Genomic_DNA"/>
</dbReference>
<feature type="transmembrane region" description="Helical" evidence="21">
    <location>
        <begin position="186"/>
        <end position="203"/>
    </location>
</feature>
<evidence type="ECO:0000256" key="21">
    <source>
        <dbReference type="SAM" id="Phobius"/>
    </source>
</evidence>
<gene>
    <name evidence="22" type="ORF">UV05_C0035G0002</name>
</gene>